<dbReference type="EMBL" id="QKYT01000189">
    <property type="protein sequence ID" value="RIA90161.1"/>
    <property type="molecule type" value="Genomic_DNA"/>
</dbReference>
<dbReference type="PANTHER" id="PTHR45774:SF3">
    <property type="entry name" value="BTB (POZ) DOMAIN-CONTAINING 2B-RELATED"/>
    <property type="match status" value="1"/>
</dbReference>
<protein>
    <recommendedName>
        <fullName evidence="5">BTB/POZ domain-containing protein</fullName>
    </recommendedName>
</protein>
<dbReference type="AlphaFoldDB" id="A0A397T4V1"/>
<dbReference type="PROSITE" id="PS50097">
    <property type="entry name" value="BTB"/>
    <property type="match status" value="1"/>
</dbReference>
<dbReference type="PANTHER" id="PTHR45774">
    <property type="entry name" value="BTB/POZ DOMAIN-CONTAINING"/>
    <property type="match status" value="1"/>
</dbReference>
<sequence>MASKFLPELSQDFGKLYKEEIGYDVIIYAGEGTNVKEFHAHSPILCIRSQYFHSAFINDWAKKEEGKFIFRKENIAPHLFNIILSFIYSGNIELKNLQVPDVSKLLIAVDELNIQQLISHIQEYLIENFNDFDPMDILETVYHQHEALYDFFLEKICEEPKKLFDSHNFTKLDGHLLKLILERIDLNMDEIEVWENLLKWCMAKEKIEDDPNDLTKWNKKDIRKVKKSLHNFIPLIRFYDINATDFFYKVYRYKDILPQDLIHNLLEFHIVPNAKPKTDIPSRFRKLVSKLIYPKFLSHLASWIEKKDSSNYKNQKIPYEFKLLYSSSGEGFNAVSFHKNCDNQGATIWIARIQGSTRLIGGYNPLDWNGNCGYKTTVDSFLFNLEDGKNISAAELGYVEISSAAVYCNNQQGPSMGNLYCPNSKYWSYGQNGTCYRNIGISAKFTIENFEVLQYIVKVNLQYLIFSRKYILDYNDLENGRINSMFFG</sequence>
<dbReference type="SUPFAM" id="SSF54695">
    <property type="entry name" value="POZ domain"/>
    <property type="match status" value="1"/>
</dbReference>
<comment type="caution">
    <text evidence="3">The sequence shown here is derived from an EMBL/GenBank/DDBJ whole genome shotgun (WGS) entry which is preliminary data.</text>
</comment>
<dbReference type="Gene3D" id="3.30.710.10">
    <property type="entry name" value="Potassium Channel Kv1.1, Chain A"/>
    <property type="match status" value="1"/>
</dbReference>
<evidence type="ECO:0000313" key="4">
    <source>
        <dbReference type="Proteomes" id="UP000265703"/>
    </source>
</evidence>
<feature type="domain" description="TLDc" evidence="2">
    <location>
        <begin position="290"/>
        <end position="456"/>
    </location>
</feature>
<evidence type="ECO:0000313" key="3">
    <source>
        <dbReference type="EMBL" id="RIA90161.1"/>
    </source>
</evidence>
<dbReference type="PROSITE" id="PS51886">
    <property type="entry name" value="TLDC"/>
    <property type="match status" value="1"/>
</dbReference>
<dbReference type="Pfam" id="PF07534">
    <property type="entry name" value="TLD"/>
    <property type="match status" value="1"/>
</dbReference>
<dbReference type="OrthoDB" id="6359816at2759"/>
<gene>
    <name evidence="3" type="ORF">C1645_805904</name>
</gene>
<evidence type="ECO:0000259" key="2">
    <source>
        <dbReference type="PROSITE" id="PS51886"/>
    </source>
</evidence>
<name>A0A397T4V1_9GLOM</name>
<dbReference type="InterPro" id="IPR011333">
    <property type="entry name" value="SKP1/BTB/POZ_sf"/>
</dbReference>
<dbReference type="InterPro" id="IPR006571">
    <property type="entry name" value="TLDc_dom"/>
</dbReference>
<proteinExistence type="predicted"/>
<evidence type="ECO:0000259" key="1">
    <source>
        <dbReference type="PROSITE" id="PS50097"/>
    </source>
</evidence>
<evidence type="ECO:0008006" key="5">
    <source>
        <dbReference type="Google" id="ProtNLM"/>
    </source>
</evidence>
<feature type="domain" description="BTB" evidence="1">
    <location>
        <begin position="23"/>
        <end position="96"/>
    </location>
</feature>
<organism evidence="3 4">
    <name type="scientific">Glomus cerebriforme</name>
    <dbReference type="NCBI Taxonomy" id="658196"/>
    <lineage>
        <taxon>Eukaryota</taxon>
        <taxon>Fungi</taxon>
        <taxon>Fungi incertae sedis</taxon>
        <taxon>Mucoromycota</taxon>
        <taxon>Glomeromycotina</taxon>
        <taxon>Glomeromycetes</taxon>
        <taxon>Glomerales</taxon>
        <taxon>Glomeraceae</taxon>
        <taxon>Glomus</taxon>
    </lineage>
</organism>
<dbReference type="Proteomes" id="UP000265703">
    <property type="component" value="Unassembled WGS sequence"/>
</dbReference>
<reference evidence="3 4" key="1">
    <citation type="submission" date="2018-06" db="EMBL/GenBank/DDBJ databases">
        <title>Comparative genomics reveals the genomic features of Rhizophagus irregularis, R. cerebriforme, R. diaphanum and Gigaspora rosea, and their symbiotic lifestyle signature.</title>
        <authorList>
            <person name="Morin E."/>
            <person name="San Clemente H."/>
            <person name="Chen E.C.H."/>
            <person name="De La Providencia I."/>
            <person name="Hainaut M."/>
            <person name="Kuo A."/>
            <person name="Kohler A."/>
            <person name="Murat C."/>
            <person name="Tang N."/>
            <person name="Roy S."/>
            <person name="Loubradou J."/>
            <person name="Henrissat B."/>
            <person name="Grigoriev I.V."/>
            <person name="Corradi N."/>
            <person name="Roux C."/>
            <person name="Martin F.M."/>
        </authorList>
    </citation>
    <scope>NUCLEOTIDE SEQUENCE [LARGE SCALE GENOMIC DNA]</scope>
    <source>
        <strain evidence="3 4">DAOM 227022</strain>
    </source>
</reference>
<dbReference type="SMART" id="SM00225">
    <property type="entry name" value="BTB"/>
    <property type="match status" value="1"/>
</dbReference>
<keyword evidence="4" id="KW-1185">Reference proteome</keyword>
<dbReference type="Gene3D" id="1.25.40.420">
    <property type="match status" value="1"/>
</dbReference>
<dbReference type="Pfam" id="PF00651">
    <property type="entry name" value="BTB"/>
    <property type="match status" value="1"/>
</dbReference>
<accession>A0A397T4V1</accession>
<dbReference type="CDD" id="cd18186">
    <property type="entry name" value="BTB_POZ_ZBTB_KLHL-like"/>
    <property type="match status" value="1"/>
</dbReference>
<dbReference type="InterPro" id="IPR000210">
    <property type="entry name" value="BTB/POZ_dom"/>
</dbReference>